<evidence type="ECO:0000313" key="2">
    <source>
        <dbReference type="Proteomes" id="UP001320706"/>
    </source>
</evidence>
<dbReference type="Proteomes" id="UP001320706">
    <property type="component" value="Unassembled WGS sequence"/>
</dbReference>
<organism evidence="1 2">
    <name type="scientific">Zalaria obscura</name>
    <dbReference type="NCBI Taxonomy" id="2024903"/>
    <lineage>
        <taxon>Eukaryota</taxon>
        <taxon>Fungi</taxon>
        <taxon>Dikarya</taxon>
        <taxon>Ascomycota</taxon>
        <taxon>Pezizomycotina</taxon>
        <taxon>Dothideomycetes</taxon>
        <taxon>Dothideomycetidae</taxon>
        <taxon>Dothideales</taxon>
        <taxon>Zalariaceae</taxon>
        <taxon>Zalaria</taxon>
    </lineage>
</organism>
<comment type="caution">
    <text evidence="1">The sequence shown here is derived from an EMBL/GenBank/DDBJ whole genome shotgun (WGS) entry which is preliminary data.</text>
</comment>
<reference evidence="1" key="1">
    <citation type="submission" date="2024-02" db="EMBL/GenBank/DDBJ databases">
        <title>Metagenome Assembled Genome of Zalaria obscura JY119.</title>
        <authorList>
            <person name="Vighnesh L."/>
            <person name="Jagadeeshwari U."/>
            <person name="Venkata Ramana C."/>
            <person name="Sasikala C."/>
        </authorList>
    </citation>
    <scope>NUCLEOTIDE SEQUENCE</scope>
    <source>
        <strain evidence="1">JY119</strain>
    </source>
</reference>
<evidence type="ECO:0000313" key="1">
    <source>
        <dbReference type="EMBL" id="KAK8217191.1"/>
    </source>
</evidence>
<protein>
    <submittedName>
        <fullName evidence="1">Uncharacterized protein</fullName>
    </submittedName>
</protein>
<proteinExistence type="predicted"/>
<name>A0ACC3SJS3_9PEZI</name>
<sequence length="429" mass="46719">MNRRLSTLTSVRREFIKACLNITGHMFLTQAPFVVGDWVYIDGGETVYINNTSPTPTAAWELRRCAKYGRAPYPLTIESVNLTLSLDMRSAWTNASVEFTTIARGQAPLLEQVLIWGDANLSSFYIYGGGTSWTVIYNHVATANPGTPWKFTPDGNGSGSWSEVTDSVTQFDELLQPMNEMFTAGQGKGYYFGGCLTDQTKPAVGVGDCVPVPGLSILQLDGATIQSENLTTTNFEGGTGAYGKAHFVPAWGSEGLILMLGVAPPIANQSVAPPSWLSMETVNIFDISSQQWYNQTTRSSTVLPSWRTGFCATGVSETMGLMRCAIAGGVIGGLLFLSLLIGGIFLFRRRKRKRARRAGGMHELTPQQPKWKQSGGDGKVEADGTPLSELMERERSSREGEAKVSDDANVAELEAQRERVELWGGEGQR</sequence>
<keyword evidence="2" id="KW-1185">Reference proteome</keyword>
<dbReference type="EMBL" id="JAMKPW020000006">
    <property type="protein sequence ID" value="KAK8217191.1"/>
    <property type="molecule type" value="Genomic_DNA"/>
</dbReference>
<gene>
    <name evidence="1" type="ORF">M8818_001443</name>
</gene>
<accession>A0ACC3SJS3</accession>